<protein>
    <submittedName>
        <fullName evidence="1">Choline dehydrogenase-like flavoprotein</fullName>
    </submittedName>
</protein>
<name>A0ABS2PDB3_9BACL</name>
<sequence>MIHPLFVAGASTFSHNGGNNPTVAALAYRAAEGILDYIDDPRLLVEDDH</sequence>
<reference evidence="1 2" key="1">
    <citation type="submission" date="2021-01" db="EMBL/GenBank/DDBJ databases">
        <title>Genomic Encyclopedia of Type Strains, Phase IV (KMG-IV): sequencing the most valuable type-strain genomes for metagenomic binning, comparative biology and taxonomic classification.</title>
        <authorList>
            <person name="Goeker M."/>
        </authorList>
    </citation>
    <scope>NUCLEOTIDE SEQUENCE [LARGE SCALE GENOMIC DNA]</scope>
    <source>
        <strain evidence="1 2">DSM 25540</strain>
    </source>
</reference>
<organism evidence="1 2">
    <name type="scientific">Geomicrobium sediminis</name>
    <dbReference type="NCBI Taxonomy" id="1347788"/>
    <lineage>
        <taxon>Bacteria</taxon>
        <taxon>Bacillati</taxon>
        <taxon>Bacillota</taxon>
        <taxon>Bacilli</taxon>
        <taxon>Bacillales</taxon>
        <taxon>Geomicrobium</taxon>
    </lineage>
</organism>
<keyword evidence="2" id="KW-1185">Reference proteome</keyword>
<dbReference type="EMBL" id="JAFBEC010000005">
    <property type="protein sequence ID" value="MBM7633055.1"/>
    <property type="molecule type" value="Genomic_DNA"/>
</dbReference>
<gene>
    <name evidence="1" type="ORF">JOD17_002149</name>
</gene>
<dbReference type="Proteomes" id="UP000741863">
    <property type="component" value="Unassembled WGS sequence"/>
</dbReference>
<evidence type="ECO:0000313" key="1">
    <source>
        <dbReference type="EMBL" id="MBM7633055.1"/>
    </source>
</evidence>
<proteinExistence type="predicted"/>
<comment type="caution">
    <text evidence="1">The sequence shown here is derived from an EMBL/GenBank/DDBJ whole genome shotgun (WGS) entry which is preliminary data.</text>
</comment>
<accession>A0ABS2PDB3</accession>
<evidence type="ECO:0000313" key="2">
    <source>
        <dbReference type="Proteomes" id="UP000741863"/>
    </source>
</evidence>